<name>A0A453QBX2_AEGTS</name>
<feature type="compositionally biased region" description="Basic and acidic residues" evidence="1">
    <location>
        <begin position="710"/>
        <end position="719"/>
    </location>
</feature>
<dbReference type="KEGG" id="ats:109785119"/>
<organism evidence="2 3">
    <name type="scientific">Aegilops tauschii subsp. strangulata</name>
    <name type="common">Goatgrass</name>
    <dbReference type="NCBI Taxonomy" id="200361"/>
    <lineage>
        <taxon>Eukaryota</taxon>
        <taxon>Viridiplantae</taxon>
        <taxon>Streptophyta</taxon>
        <taxon>Embryophyta</taxon>
        <taxon>Tracheophyta</taxon>
        <taxon>Spermatophyta</taxon>
        <taxon>Magnoliopsida</taxon>
        <taxon>Liliopsida</taxon>
        <taxon>Poales</taxon>
        <taxon>Poaceae</taxon>
        <taxon>BOP clade</taxon>
        <taxon>Pooideae</taxon>
        <taxon>Triticodae</taxon>
        <taxon>Triticeae</taxon>
        <taxon>Triticinae</taxon>
        <taxon>Aegilops</taxon>
    </lineage>
</organism>
<protein>
    <submittedName>
        <fullName evidence="2">Uncharacterized protein</fullName>
    </submittedName>
</protein>
<dbReference type="OMA" id="DWEADAM"/>
<reference evidence="3" key="1">
    <citation type="journal article" date="2014" name="Science">
        <title>Ancient hybridizations among the ancestral genomes of bread wheat.</title>
        <authorList>
            <consortium name="International Wheat Genome Sequencing Consortium,"/>
            <person name="Marcussen T."/>
            <person name="Sandve S.R."/>
            <person name="Heier L."/>
            <person name="Spannagl M."/>
            <person name="Pfeifer M."/>
            <person name="Jakobsen K.S."/>
            <person name="Wulff B.B."/>
            <person name="Steuernagel B."/>
            <person name="Mayer K.F."/>
            <person name="Olsen O.A."/>
        </authorList>
    </citation>
    <scope>NUCLEOTIDE SEQUENCE [LARGE SCALE GENOMIC DNA]</scope>
    <source>
        <strain evidence="3">cv. AL8/78</strain>
    </source>
</reference>
<reference evidence="2" key="4">
    <citation type="submission" date="2019-03" db="UniProtKB">
        <authorList>
            <consortium name="EnsemblPlants"/>
        </authorList>
    </citation>
    <scope>IDENTIFICATION</scope>
</reference>
<proteinExistence type="predicted"/>
<dbReference type="STRING" id="200361.A0A453QBX2"/>
<feature type="region of interest" description="Disordered" evidence="1">
    <location>
        <begin position="52"/>
        <end position="226"/>
    </location>
</feature>
<accession>A0A453QBX2</accession>
<feature type="compositionally biased region" description="Basic and acidic residues" evidence="1">
    <location>
        <begin position="191"/>
        <end position="223"/>
    </location>
</feature>
<dbReference type="GeneID" id="109785119"/>
<dbReference type="OrthoDB" id="1923709at2759"/>
<keyword evidence="3" id="KW-1185">Reference proteome</keyword>
<dbReference type="Proteomes" id="UP000015105">
    <property type="component" value="Chromosome 7D"/>
</dbReference>
<evidence type="ECO:0000256" key="1">
    <source>
        <dbReference type="SAM" id="MobiDB-lite"/>
    </source>
</evidence>
<reference evidence="2" key="5">
    <citation type="journal article" date="2021" name="G3 (Bethesda)">
        <title>Aegilops tauschii genome assembly Aet v5.0 features greater sequence contiguity and improved annotation.</title>
        <authorList>
            <person name="Wang L."/>
            <person name="Zhu T."/>
            <person name="Rodriguez J.C."/>
            <person name="Deal K.R."/>
            <person name="Dubcovsky J."/>
            <person name="McGuire P.E."/>
            <person name="Lux T."/>
            <person name="Spannagl M."/>
            <person name="Mayer K.F.X."/>
            <person name="Baldrich P."/>
            <person name="Meyers B.C."/>
            <person name="Huo N."/>
            <person name="Gu Y.Q."/>
            <person name="Zhou H."/>
            <person name="Devos K.M."/>
            <person name="Bennetzen J.L."/>
            <person name="Unver T."/>
            <person name="Budak H."/>
            <person name="Gulick P.J."/>
            <person name="Galiba G."/>
            <person name="Kalapos B."/>
            <person name="Nelson D.R."/>
            <person name="Li P."/>
            <person name="You F.M."/>
            <person name="Luo M.C."/>
            <person name="Dvorak J."/>
        </authorList>
    </citation>
    <scope>NUCLEOTIDE SEQUENCE [LARGE SCALE GENOMIC DNA]</scope>
    <source>
        <strain evidence="2">cv. AL8/78</strain>
    </source>
</reference>
<dbReference type="PANTHER" id="PTHR34802">
    <property type="entry name" value="CHORISMATE SYNTHASE"/>
    <property type="match status" value="1"/>
</dbReference>
<feature type="compositionally biased region" description="Polar residues" evidence="1">
    <location>
        <begin position="106"/>
        <end position="116"/>
    </location>
</feature>
<reference evidence="3" key="2">
    <citation type="journal article" date="2017" name="Nat. Plants">
        <title>The Aegilops tauschii genome reveals multiple impacts of transposons.</title>
        <authorList>
            <person name="Zhao G."/>
            <person name="Zou C."/>
            <person name="Li K."/>
            <person name="Wang K."/>
            <person name="Li T."/>
            <person name="Gao L."/>
            <person name="Zhang X."/>
            <person name="Wang H."/>
            <person name="Yang Z."/>
            <person name="Liu X."/>
            <person name="Jiang W."/>
            <person name="Mao L."/>
            <person name="Kong X."/>
            <person name="Jiao Y."/>
            <person name="Jia J."/>
        </authorList>
    </citation>
    <scope>NUCLEOTIDE SEQUENCE [LARGE SCALE GENOMIC DNA]</scope>
    <source>
        <strain evidence="3">cv. AL8/78</strain>
    </source>
</reference>
<feature type="region of interest" description="Disordered" evidence="1">
    <location>
        <begin position="684"/>
        <end position="734"/>
    </location>
</feature>
<dbReference type="PANTHER" id="PTHR34802:SF1">
    <property type="entry name" value="CHORISMATE SYNTHASE"/>
    <property type="match status" value="1"/>
</dbReference>
<dbReference type="EnsemblPlants" id="AET7Gv20031300.1">
    <property type="protein sequence ID" value="AET7Gv20031300.1"/>
    <property type="gene ID" value="AET7Gv20031300"/>
</dbReference>
<reference evidence="2" key="3">
    <citation type="journal article" date="2017" name="Nature">
        <title>Genome sequence of the progenitor of the wheat D genome Aegilops tauschii.</title>
        <authorList>
            <person name="Luo M.C."/>
            <person name="Gu Y.Q."/>
            <person name="Puiu D."/>
            <person name="Wang H."/>
            <person name="Twardziok S.O."/>
            <person name="Deal K.R."/>
            <person name="Huo N."/>
            <person name="Zhu T."/>
            <person name="Wang L."/>
            <person name="Wang Y."/>
            <person name="McGuire P.E."/>
            <person name="Liu S."/>
            <person name="Long H."/>
            <person name="Ramasamy R.K."/>
            <person name="Rodriguez J.C."/>
            <person name="Van S.L."/>
            <person name="Yuan L."/>
            <person name="Wang Z."/>
            <person name="Xia Z."/>
            <person name="Xiao L."/>
            <person name="Anderson O.D."/>
            <person name="Ouyang S."/>
            <person name="Liang Y."/>
            <person name="Zimin A.V."/>
            <person name="Pertea G."/>
            <person name="Qi P."/>
            <person name="Bennetzen J.L."/>
            <person name="Dai X."/>
            <person name="Dawson M.W."/>
            <person name="Muller H.G."/>
            <person name="Kugler K."/>
            <person name="Rivarola-Duarte L."/>
            <person name="Spannagl M."/>
            <person name="Mayer K.F.X."/>
            <person name="Lu F.H."/>
            <person name="Bevan M.W."/>
            <person name="Leroy P."/>
            <person name="Li P."/>
            <person name="You F.M."/>
            <person name="Sun Q."/>
            <person name="Liu Z."/>
            <person name="Lyons E."/>
            <person name="Wicker T."/>
            <person name="Salzberg S.L."/>
            <person name="Devos K.M."/>
            <person name="Dvorak J."/>
        </authorList>
    </citation>
    <scope>NUCLEOTIDE SEQUENCE [LARGE SCALE GENOMIC DNA]</scope>
    <source>
        <strain evidence="2">cv. AL8/78</strain>
    </source>
</reference>
<feature type="compositionally biased region" description="Polar residues" evidence="1">
    <location>
        <begin position="724"/>
        <end position="734"/>
    </location>
</feature>
<dbReference type="AlphaFoldDB" id="A0A453QBX2"/>
<feature type="compositionally biased region" description="Basic and acidic residues" evidence="1">
    <location>
        <begin position="92"/>
        <end position="105"/>
    </location>
</feature>
<dbReference type="RefSeq" id="XP_020199315.1">
    <property type="nucleotide sequence ID" value="XM_020343726.4"/>
</dbReference>
<sequence>MSSEAPKNMRTVYSREFLISIGESDRCKNLPPGVNLSLLNELQEASSVAYERGNRGQYTTPLGRSDGSGGYTYSSRGGSSGGRWDTRSTGSSDREGDFPDRDSLTQDRNNGTQYKRTWQKVEHDGLLGSGGFPRPSGYAGPLAAKDRGNAPQPNRTAERYQPPRPYKAGPLSRKDVDSMNDETFGSFECSNDDRAEEEKKRRASFELMRKEQHKSLQEKKTGPGDDIMTMLQNSTENLGSATNSGKPDGIVPSVHQDTTKTSSILPAPAARPLVPPGFSNAVVEKKVQSQSSNIVLEPKAHIPAREDKLPTIVQFSSQVEGNQSATDITASNKKKGITDNIGVHQKHTLPSGGVSSSTEFVPKILKGTEDWEADAMDDKYSIEKQGMSKNGGSVGKDNSISILEEFFGNALSKGSGNLPTYVESQQLNTGADMMASSVPESSKFARWFRDEDSKPSEDLPSKSLLSMIVNNDKTGPQNIAPGPTLSDGAIHQNLSSKLTTDKFDASSRLLPFPSPAPAGGIQEQYRHAGIPEPAPVMMTCEDLEQAMLAQVASNSGSTQKSAVQRHQAVLDEPAAKQKVAVDNHASHHLLSLLQKGTDSKGSSPFGFHIGSADEPQSSDVNARANGGIYGTVPSNKTETVPINKTETVPINKTETVPASGKSVTLEALFGAAFMNELHSKDAPVSVRGSASSHEGYYPGEEPFNSNEGGDPFKEPRTGIEYRNTPFSGPSQGTSFDKNGLEINLPEEDSLFTMNDSFGVRKPDMLPSLRSGRVEVQLPEKAVDDLNYKLQSLVPGDVEPAQVLGPDALGPRSHEQRYQVESQNLYHLLQGGRQPALAPRPMLDRVGNRSQQAPFDMPQAIRHDPRRSFPPNMNPMQHTLNAPGVPHVDPAAHHLMLQRMSGSFPAEGLPRGVLPSQPVHQAAGYRPEMNNVNNFHMHPRQPSYGDFGLMPPGPSGPEVRGNHPDAFERLMQMELTARSKQIHPAMAGPVPGGGMYGPELDMNLRYR</sequence>
<evidence type="ECO:0000313" key="3">
    <source>
        <dbReference type="Proteomes" id="UP000015105"/>
    </source>
</evidence>
<dbReference type="Gramene" id="AET7Gv20031300.1">
    <property type="protein sequence ID" value="AET7Gv20031300.1"/>
    <property type="gene ID" value="AET7Gv20031300"/>
</dbReference>
<evidence type="ECO:0000313" key="2">
    <source>
        <dbReference type="EnsemblPlants" id="AET7Gv20031300.1"/>
    </source>
</evidence>